<dbReference type="PANTHER" id="PTHR43037:SF5">
    <property type="entry name" value="FERULOYL ESTERASE"/>
    <property type="match status" value="1"/>
</dbReference>
<keyword evidence="2 4" id="KW-0732">Signal</keyword>
<dbReference type="InterPro" id="IPR029058">
    <property type="entry name" value="AB_hydrolase_fold"/>
</dbReference>
<feature type="compositionally biased region" description="Low complexity" evidence="5">
    <location>
        <begin position="68"/>
        <end position="85"/>
    </location>
</feature>
<comment type="similarity">
    <text evidence="4">Belongs to the carbohydrate esterase 1 (CE1) family.</text>
</comment>
<dbReference type="Gene3D" id="3.40.50.1820">
    <property type="entry name" value="alpha/beta hydrolase"/>
    <property type="match status" value="1"/>
</dbReference>
<dbReference type="AlphaFoldDB" id="A0A4Y9ZBP5"/>
<dbReference type="Pfam" id="PF10503">
    <property type="entry name" value="Esterase_PHB"/>
    <property type="match status" value="1"/>
</dbReference>
<evidence type="ECO:0000256" key="4">
    <source>
        <dbReference type="RuleBase" id="RU367147"/>
    </source>
</evidence>
<dbReference type="EC" id="3.1.1.-" evidence="4"/>
<dbReference type="GO" id="GO:0030248">
    <property type="term" value="F:cellulose binding"/>
    <property type="evidence" value="ECO:0007669"/>
    <property type="project" value="InterPro"/>
</dbReference>
<dbReference type="Proteomes" id="UP000298327">
    <property type="component" value="Unassembled WGS sequence"/>
</dbReference>
<evidence type="ECO:0000313" key="7">
    <source>
        <dbReference type="EMBL" id="TFY71894.1"/>
    </source>
</evidence>
<evidence type="ECO:0000313" key="8">
    <source>
        <dbReference type="Proteomes" id="UP000298327"/>
    </source>
</evidence>
<evidence type="ECO:0000256" key="2">
    <source>
        <dbReference type="ARBA" id="ARBA00022729"/>
    </source>
</evidence>
<dbReference type="STRING" id="205917.A0A4Y9ZBP5"/>
<evidence type="ECO:0000256" key="3">
    <source>
        <dbReference type="ARBA" id="ARBA00022801"/>
    </source>
</evidence>
<dbReference type="PANTHER" id="PTHR43037">
    <property type="entry name" value="UNNAMED PRODUCT-RELATED"/>
    <property type="match status" value="1"/>
</dbReference>
<dbReference type="NCBIfam" id="TIGR01840">
    <property type="entry name" value="esterase_phb"/>
    <property type="match status" value="1"/>
</dbReference>
<dbReference type="EMBL" id="SEOQ01000032">
    <property type="protein sequence ID" value="TFY71894.1"/>
    <property type="molecule type" value="Genomic_DNA"/>
</dbReference>
<dbReference type="OrthoDB" id="2425929at2759"/>
<reference evidence="7 8" key="1">
    <citation type="submission" date="2019-02" db="EMBL/GenBank/DDBJ databases">
        <title>Genome sequencing of the rare red list fungi Dentipellis fragilis.</title>
        <authorList>
            <person name="Buettner E."/>
            <person name="Kellner H."/>
        </authorList>
    </citation>
    <scope>NUCLEOTIDE SEQUENCE [LARGE SCALE GENOMIC DNA]</scope>
    <source>
        <strain evidence="7 8">DSM 105465</strain>
    </source>
</reference>
<dbReference type="InterPro" id="IPR035971">
    <property type="entry name" value="CBD_sf"/>
</dbReference>
<keyword evidence="8" id="KW-1185">Reference proteome</keyword>
<gene>
    <name evidence="7" type="ORF">EVG20_g1108</name>
</gene>
<dbReference type="SUPFAM" id="SSF57180">
    <property type="entry name" value="Cellulose-binding domain"/>
    <property type="match status" value="1"/>
</dbReference>
<keyword evidence="3 4" id="KW-0378">Hydrolase</keyword>
<comment type="subcellular location">
    <subcellularLocation>
        <location evidence="4">Secreted</location>
    </subcellularLocation>
</comment>
<feature type="region of interest" description="Disordered" evidence="5">
    <location>
        <begin position="56"/>
        <end position="85"/>
    </location>
</feature>
<name>A0A4Y9ZBP5_9AGAM</name>
<organism evidence="7 8">
    <name type="scientific">Dentipellis fragilis</name>
    <dbReference type="NCBI Taxonomy" id="205917"/>
    <lineage>
        <taxon>Eukaryota</taxon>
        <taxon>Fungi</taxon>
        <taxon>Dikarya</taxon>
        <taxon>Basidiomycota</taxon>
        <taxon>Agaricomycotina</taxon>
        <taxon>Agaricomycetes</taxon>
        <taxon>Russulales</taxon>
        <taxon>Hericiaceae</taxon>
        <taxon>Dentipellis</taxon>
    </lineage>
</organism>
<dbReference type="GO" id="GO:0052689">
    <property type="term" value="F:carboxylic ester hydrolase activity"/>
    <property type="evidence" value="ECO:0007669"/>
    <property type="project" value="UniProtKB-KW"/>
</dbReference>
<dbReference type="SMART" id="SM00236">
    <property type="entry name" value="fCBD"/>
    <property type="match status" value="1"/>
</dbReference>
<protein>
    <recommendedName>
        <fullName evidence="4">Carboxylic ester hydrolase</fullName>
        <ecNumber evidence="4">3.1.1.-</ecNumber>
    </recommendedName>
</protein>
<dbReference type="PROSITE" id="PS51164">
    <property type="entry name" value="CBM1_2"/>
    <property type="match status" value="1"/>
</dbReference>
<dbReference type="GO" id="GO:0005576">
    <property type="term" value="C:extracellular region"/>
    <property type="evidence" value="ECO:0007669"/>
    <property type="project" value="UniProtKB-SubCell"/>
</dbReference>
<comment type="caution">
    <text evidence="7">The sequence shown here is derived from an EMBL/GenBank/DDBJ whole genome shotgun (WGS) entry which is preliminary data.</text>
</comment>
<evidence type="ECO:0000256" key="5">
    <source>
        <dbReference type="SAM" id="MobiDB-lite"/>
    </source>
</evidence>
<dbReference type="SUPFAM" id="SSF53474">
    <property type="entry name" value="alpha/beta-Hydrolases"/>
    <property type="match status" value="2"/>
</dbReference>
<feature type="chain" id="PRO_5029033498" description="Carboxylic ester hydrolase" evidence="4">
    <location>
        <begin position="23"/>
        <end position="365"/>
    </location>
</feature>
<dbReference type="InterPro" id="IPR000254">
    <property type="entry name" value="CBD"/>
</dbReference>
<evidence type="ECO:0000256" key="1">
    <source>
        <dbReference type="ARBA" id="ARBA00022487"/>
    </source>
</evidence>
<evidence type="ECO:0000259" key="6">
    <source>
        <dbReference type="PROSITE" id="PS51164"/>
    </source>
</evidence>
<dbReference type="PROSITE" id="PS00562">
    <property type="entry name" value="CBM1_1"/>
    <property type="match status" value="1"/>
</dbReference>
<keyword evidence="4" id="KW-0624">Polysaccharide degradation</keyword>
<dbReference type="InterPro" id="IPR050955">
    <property type="entry name" value="Plant_Biomass_Hydrol_Est"/>
</dbReference>
<keyword evidence="4" id="KW-0964">Secreted</keyword>
<dbReference type="InterPro" id="IPR010126">
    <property type="entry name" value="Esterase_phb"/>
</dbReference>
<keyword evidence="1 4" id="KW-0719">Serine esterase</keyword>
<feature type="domain" description="CBM1" evidence="6">
    <location>
        <begin position="20"/>
        <end position="56"/>
    </location>
</feature>
<proteinExistence type="inferred from homology"/>
<dbReference type="GO" id="GO:0045493">
    <property type="term" value="P:xylan catabolic process"/>
    <property type="evidence" value="ECO:0007669"/>
    <property type="project" value="UniProtKB-UniRule"/>
</dbReference>
<sequence length="365" mass="38533">MFKFTTALVAVLPFLRLAAGQAQEWGQCGGIGWTGPTTCVAGTVCTESNAYYSQCLPGSAPPPPPPTSTVSQPSGPSSTGTAPTGLSSIPASTLHQITNFGTNPNNIGMYVYKPAKVASNPALIVASHYCSGTAQAYYSGSKYAQLSETYGYVVLFPNSPHSGTCWDVSSDETLTHNGGSDSLGIVSAVRYAISNWGVDASRVFAVGTSSGAMMTSVLAGAYPDVFKAGIVDSGVAFGCFALPGQPEDSWNSQCAEGQLILTGAQWAAKVTAAYPGYTGAYPKMQVWHGTADTTLYPQNFFEEVKQWTTIFNYPSTPLSNITESYLPNTYHNATFGPNFQAILAQGVGHTVPLFEQQYLQFFGLA</sequence>
<feature type="signal peptide" evidence="4">
    <location>
        <begin position="1"/>
        <end position="22"/>
    </location>
</feature>
<keyword evidence="4" id="KW-0119">Carbohydrate metabolism</keyword>
<dbReference type="Pfam" id="PF00734">
    <property type="entry name" value="CBM_1"/>
    <property type="match status" value="1"/>
</dbReference>
<comment type="function">
    <text evidence="4">Esterase involved in the hydrolysis of xylan, a major structural heterogeneous polysaccharide found in plant biomass representing the second most abundant polysaccharide in the biosphere, after cellulose.</text>
</comment>
<accession>A0A4Y9ZBP5</accession>